<protein>
    <recommendedName>
        <fullName evidence="3">Antitoxin Xre/MbcA/ParS-like toxin-binding domain-containing protein</fullName>
    </recommendedName>
</protein>
<sequence>MELSDLVEPHISGADIRGFLAISDSWALSEGQRASCLGAPSEKVYRAWTAAALPLAEIVLPREVLLRISAMLGIHAALQVMFSPGAEARDWLRHGRISGGERRRAPLDCITGGDLDDMMLVRRHLEAWCAGHVGAAGPAGAYEAVTEEMIDFR</sequence>
<dbReference type="EMBL" id="FQYO01000009">
    <property type="protein sequence ID" value="SHJ28357.1"/>
    <property type="molecule type" value="Genomic_DNA"/>
</dbReference>
<keyword evidence="2" id="KW-1185">Reference proteome</keyword>
<proteinExistence type="predicted"/>
<reference evidence="1 2" key="1">
    <citation type="submission" date="2016-11" db="EMBL/GenBank/DDBJ databases">
        <authorList>
            <person name="Jaros S."/>
            <person name="Januszkiewicz K."/>
            <person name="Wedrychowicz H."/>
        </authorList>
    </citation>
    <scope>NUCLEOTIDE SEQUENCE [LARGE SCALE GENOMIC DNA]</scope>
    <source>
        <strain evidence="1 2">DSM 100565</strain>
    </source>
</reference>
<dbReference type="Proteomes" id="UP000184292">
    <property type="component" value="Unassembled WGS sequence"/>
</dbReference>
<accession>A0A1M6I1M6</accession>
<evidence type="ECO:0000313" key="2">
    <source>
        <dbReference type="Proteomes" id="UP000184292"/>
    </source>
</evidence>
<name>A0A1M6I1M6_9RHOB</name>
<evidence type="ECO:0008006" key="3">
    <source>
        <dbReference type="Google" id="ProtNLM"/>
    </source>
</evidence>
<gene>
    <name evidence="1" type="ORF">SAMN05444417_3470</name>
</gene>
<dbReference type="AlphaFoldDB" id="A0A1M6I1M6"/>
<organism evidence="1 2">
    <name type="scientific">Wenxinia saemankumensis</name>
    <dbReference type="NCBI Taxonomy" id="1447782"/>
    <lineage>
        <taxon>Bacteria</taxon>
        <taxon>Pseudomonadati</taxon>
        <taxon>Pseudomonadota</taxon>
        <taxon>Alphaproteobacteria</taxon>
        <taxon>Rhodobacterales</taxon>
        <taxon>Roseobacteraceae</taxon>
        <taxon>Wenxinia</taxon>
    </lineage>
</organism>
<evidence type="ECO:0000313" key="1">
    <source>
        <dbReference type="EMBL" id="SHJ28357.1"/>
    </source>
</evidence>